<organism evidence="1 2">
    <name type="scientific">Janthinobacterium agaricidamnosum NBRC 102515 = DSM 9628</name>
    <dbReference type="NCBI Taxonomy" id="1349767"/>
    <lineage>
        <taxon>Bacteria</taxon>
        <taxon>Pseudomonadati</taxon>
        <taxon>Pseudomonadota</taxon>
        <taxon>Betaproteobacteria</taxon>
        <taxon>Burkholderiales</taxon>
        <taxon>Oxalobacteraceae</taxon>
        <taxon>Janthinobacterium</taxon>
    </lineage>
</organism>
<keyword evidence="2" id="KW-1185">Reference proteome</keyword>
<protein>
    <submittedName>
        <fullName evidence="1">Uncharacterized protein</fullName>
    </submittedName>
</protein>
<evidence type="ECO:0000313" key="2">
    <source>
        <dbReference type="Proteomes" id="UP000027604"/>
    </source>
</evidence>
<dbReference type="KEGG" id="jag:GJA_1015"/>
<accession>W0V223</accession>
<evidence type="ECO:0000313" key="1">
    <source>
        <dbReference type="EMBL" id="CDG81670.1"/>
    </source>
</evidence>
<proteinExistence type="predicted"/>
<dbReference type="EMBL" id="HG322949">
    <property type="protein sequence ID" value="CDG81670.1"/>
    <property type="molecule type" value="Genomic_DNA"/>
</dbReference>
<sequence>MLMNYLLTRFGNGKTKVEQALFSRQRAGGAPPQEPTRLLHTICF</sequence>
<dbReference type="AlphaFoldDB" id="W0V223"/>
<gene>
    <name evidence="1" type="ORF">GJA_1015</name>
</gene>
<dbReference type="HOGENOM" id="CLU_3217310_0_0_4"/>
<name>W0V223_9BURK</name>
<reference evidence="1 2" key="1">
    <citation type="journal article" date="2015" name="Genome Announc.">
        <title>Genome Sequence of Mushroom Soft-Rot Pathogen Janthinobacterium agaricidamnosum.</title>
        <authorList>
            <person name="Graupner K."/>
            <person name="Lackner G."/>
            <person name="Hertweck C."/>
        </authorList>
    </citation>
    <scope>NUCLEOTIDE SEQUENCE [LARGE SCALE GENOMIC DNA]</scope>
    <source>
        <strain evidence="2">NBRC 102515 / DSM 9628</strain>
    </source>
</reference>
<dbReference type="Proteomes" id="UP000027604">
    <property type="component" value="Chromosome I"/>
</dbReference>